<comment type="caution">
    <text evidence="1">The sequence shown here is derived from an EMBL/GenBank/DDBJ whole genome shotgun (WGS) entry which is preliminary data.</text>
</comment>
<sequence>MSRMLINNDVLEKDLVRCSRKRIYPGLEIEFRRILRLLNEDNQLPGEHPMRGFDGDSSNRIWHAYINLPHLNLSRREGARIVYYRYNLTAEVKVLYVGGHRDSVYNDERFLTELIKSRATILDGGFISYEGYLQRDL</sequence>
<proteinExistence type="predicted"/>
<name>A0A1F4XDV6_UNCKA</name>
<dbReference type="EMBL" id="MEWJ01000035">
    <property type="protein sequence ID" value="OGC79801.1"/>
    <property type="molecule type" value="Genomic_DNA"/>
</dbReference>
<dbReference type="AlphaFoldDB" id="A0A1F4XDV6"/>
<gene>
    <name evidence="1" type="ORF">A3K01_01750</name>
</gene>
<organism evidence="1 2">
    <name type="scientific">candidate division WWE3 bacterium RIFOXYD1_FULL_43_17</name>
    <dbReference type="NCBI Taxonomy" id="1802652"/>
    <lineage>
        <taxon>Bacteria</taxon>
        <taxon>Katanobacteria</taxon>
    </lineage>
</organism>
<accession>A0A1F4XDV6</accession>
<reference evidence="1 2" key="1">
    <citation type="journal article" date="2016" name="Nat. Commun.">
        <title>Thousands of microbial genomes shed light on interconnected biogeochemical processes in an aquifer system.</title>
        <authorList>
            <person name="Anantharaman K."/>
            <person name="Brown C.T."/>
            <person name="Hug L.A."/>
            <person name="Sharon I."/>
            <person name="Castelle C.J."/>
            <person name="Probst A.J."/>
            <person name="Thomas B.C."/>
            <person name="Singh A."/>
            <person name="Wilkins M.J."/>
            <person name="Karaoz U."/>
            <person name="Brodie E.L."/>
            <person name="Williams K.H."/>
            <person name="Hubbard S.S."/>
            <person name="Banfield J.F."/>
        </authorList>
    </citation>
    <scope>NUCLEOTIDE SEQUENCE [LARGE SCALE GENOMIC DNA]</scope>
</reference>
<dbReference type="Proteomes" id="UP000177845">
    <property type="component" value="Unassembled WGS sequence"/>
</dbReference>
<evidence type="ECO:0000313" key="2">
    <source>
        <dbReference type="Proteomes" id="UP000177845"/>
    </source>
</evidence>
<protein>
    <submittedName>
        <fullName evidence="1">Uncharacterized protein</fullName>
    </submittedName>
</protein>
<evidence type="ECO:0000313" key="1">
    <source>
        <dbReference type="EMBL" id="OGC79801.1"/>
    </source>
</evidence>